<name>A0A256IJ94_9EURY</name>
<gene>
    <name evidence="1" type="ORF">DJ70_07905</name>
</gene>
<evidence type="ECO:0000313" key="1">
    <source>
        <dbReference type="EMBL" id="OYR56631.1"/>
    </source>
</evidence>
<dbReference type="EMBL" id="NHPJ01000081">
    <property type="protein sequence ID" value="OYR56631.1"/>
    <property type="molecule type" value="Genomic_DNA"/>
</dbReference>
<comment type="caution">
    <text evidence="1">The sequence shown here is derived from an EMBL/GenBank/DDBJ whole genome shotgun (WGS) entry which is preliminary data.</text>
</comment>
<organism evidence="1 2">
    <name type="scientific">Halorubrum halodurans</name>
    <dbReference type="NCBI Taxonomy" id="1383851"/>
    <lineage>
        <taxon>Archaea</taxon>
        <taxon>Methanobacteriati</taxon>
        <taxon>Methanobacteriota</taxon>
        <taxon>Stenosarchaea group</taxon>
        <taxon>Halobacteria</taxon>
        <taxon>Halobacteriales</taxon>
        <taxon>Haloferacaceae</taxon>
        <taxon>Halorubrum</taxon>
    </lineage>
</organism>
<dbReference type="Proteomes" id="UP000216308">
    <property type="component" value="Unassembled WGS sequence"/>
</dbReference>
<sequence length="121" mass="13195">MYWEFFDRAGFSVAVRVGAGRDCGVCGVCWVVRVWEFRVVFSRILGPGCDEFVLPDGSCDAFGFGFERVCEHGFRIDEIAVPVTPCFEAVFDECVEYVGVDGCVAGFLVVVAVCPGGFVLV</sequence>
<keyword evidence="2" id="KW-1185">Reference proteome</keyword>
<evidence type="ECO:0000313" key="2">
    <source>
        <dbReference type="Proteomes" id="UP000216308"/>
    </source>
</evidence>
<protein>
    <submittedName>
        <fullName evidence="1">Uncharacterized protein</fullName>
    </submittedName>
</protein>
<dbReference type="AlphaFoldDB" id="A0A256IJ94"/>
<accession>A0A256IJ94</accession>
<reference evidence="1 2" key="1">
    <citation type="journal article" date="2014" name="Front. Microbiol.">
        <title>Population and genomic analysis of the genus Halorubrum.</title>
        <authorList>
            <person name="Fullmer M.S."/>
            <person name="Soucy S.M."/>
            <person name="Swithers K.S."/>
            <person name="Makkay A.M."/>
            <person name="Wheeler R."/>
            <person name="Ventosa A."/>
            <person name="Gogarten J.P."/>
            <person name="Papke R.T."/>
        </authorList>
    </citation>
    <scope>NUCLEOTIDE SEQUENCE [LARGE SCALE GENOMIC DNA]</scope>
    <source>
        <strain evidence="1 2">Cb34</strain>
    </source>
</reference>
<proteinExistence type="predicted"/>